<accession>A0A8H7DBJ6</accession>
<name>A0A8H7DBJ6_9AGAR</name>
<evidence type="ECO:0000256" key="1">
    <source>
        <dbReference type="ARBA" id="ARBA00022737"/>
    </source>
</evidence>
<feature type="domain" description="Nephrocystin 3-like N-terminal" evidence="2">
    <location>
        <begin position="7"/>
        <end position="47"/>
    </location>
</feature>
<dbReference type="InterPro" id="IPR056884">
    <property type="entry name" value="NPHP3-like_N"/>
</dbReference>
<comment type="caution">
    <text evidence="3">The sequence shown here is derived from an EMBL/GenBank/DDBJ whole genome shotgun (WGS) entry which is preliminary data.</text>
</comment>
<dbReference type="Proteomes" id="UP000620124">
    <property type="component" value="Unassembled WGS sequence"/>
</dbReference>
<gene>
    <name evidence="3" type="ORF">MVEN_00270500</name>
</gene>
<evidence type="ECO:0000259" key="2">
    <source>
        <dbReference type="Pfam" id="PF24883"/>
    </source>
</evidence>
<proteinExistence type="predicted"/>
<protein>
    <submittedName>
        <fullName evidence="3">NACHT domain-containing protein</fullName>
    </submittedName>
</protein>
<evidence type="ECO:0000313" key="4">
    <source>
        <dbReference type="Proteomes" id="UP000620124"/>
    </source>
</evidence>
<dbReference type="AlphaFoldDB" id="A0A8H7DBJ6"/>
<reference evidence="3" key="1">
    <citation type="submission" date="2020-05" db="EMBL/GenBank/DDBJ databases">
        <title>Mycena genomes resolve the evolution of fungal bioluminescence.</title>
        <authorList>
            <person name="Tsai I.J."/>
        </authorList>
    </citation>
    <scope>NUCLEOTIDE SEQUENCE</scope>
    <source>
        <strain evidence="3">CCC161011</strain>
    </source>
</reference>
<keyword evidence="1" id="KW-0677">Repeat</keyword>
<sequence>MPEMLPILVLDGLDECEDIKVQQDILRLFIDAIHGSQLPVRILIASRPEPHIRRVIETNAMFDICRLVELSADNTAYEDIQKYLCDEFSKIRSEYCADGIDLRDMWPSLEVIKKLAQKSSGIFIYATTVIRFVGDPYSGSHPQERLDSVLGLDPESTAPLDDLYTQILSVVKQNDQQLRILHVIWKTKSLVWLRPDPEEIDILLDLHRGTSRLALRCLHSLLEVPSVSTRFSFCHQVGVLHASFMDYLGDPRRSKGWCVSPPWLHSDLLHCMIHLLSSPPSTHRVRLFYSRIVDELPRVLSYATPCNQFFNVLRNTVFQNSLFLSRAYNSWPKRGSGYPSDLIHLWDCHQFVSTLADNLDNFSLKAGSLTFRYDSLYAEILSGQLTLIFILSAQVMNQSLGWLHPILRLFDLSYRIFEPFLQLQEHLDFPFTEGDSPLDFIADPDRAGPLYMEPRAIAETVVLRWIIRAREFLVAGDFFPDLYLLGFLEHCGPSSKIFDELATLNLSKICDQISEDQEHKEFHLLTSHARDLHCIVKWLKTFPEHPQEVIDFWETQIAAIRQCEHKYLGESEE</sequence>
<dbReference type="EMBL" id="JACAZI010000002">
    <property type="protein sequence ID" value="KAF7369414.1"/>
    <property type="molecule type" value="Genomic_DNA"/>
</dbReference>
<dbReference type="PANTHER" id="PTHR10039:SF14">
    <property type="entry name" value="NACHT DOMAIN-CONTAINING PROTEIN"/>
    <property type="match status" value="1"/>
</dbReference>
<evidence type="ECO:0000313" key="3">
    <source>
        <dbReference type="EMBL" id="KAF7369414.1"/>
    </source>
</evidence>
<organism evidence="3 4">
    <name type="scientific">Mycena venus</name>
    <dbReference type="NCBI Taxonomy" id="2733690"/>
    <lineage>
        <taxon>Eukaryota</taxon>
        <taxon>Fungi</taxon>
        <taxon>Dikarya</taxon>
        <taxon>Basidiomycota</taxon>
        <taxon>Agaricomycotina</taxon>
        <taxon>Agaricomycetes</taxon>
        <taxon>Agaricomycetidae</taxon>
        <taxon>Agaricales</taxon>
        <taxon>Marasmiineae</taxon>
        <taxon>Mycenaceae</taxon>
        <taxon>Mycena</taxon>
    </lineage>
</organism>
<dbReference type="PANTHER" id="PTHR10039">
    <property type="entry name" value="AMELOGENIN"/>
    <property type="match status" value="1"/>
</dbReference>
<dbReference type="OrthoDB" id="2932404at2759"/>
<dbReference type="Pfam" id="PF24883">
    <property type="entry name" value="NPHP3_N"/>
    <property type="match status" value="1"/>
</dbReference>
<keyword evidence="4" id="KW-1185">Reference proteome</keyword>